<name>A0A0M0LQW9_9EUKA</name>
<feature type="domain" description="EF-hand" evidence="5">
    <location>
        <begin position="318"/>
        <end position="353"/>
    </location>
</feature>
<dbReference type="Pfam" id="PF13833">
    <property type="entry name" value="EF-hand_8"/>
    <property type="match status" value="1"/>
</dbReference>
<organism evidence="6 7">
    <name type="scientific">Chrysochromulina tobinii</name>
    <dbReference type="NCBI Taxonomy" id="1460289"/>
    <lineage>
        <taxon>Eukaryota</taxon>
        <taxon>Haptista</taxon>
        <taxon>Haptophyta</taxon>
        <taxon>Prymnesiophyceae</taxon>
        <taxon>Prymnesiales</taxon>
        <taxon>Chrysochromulinaceae</taxon>
        <taxon>Chrysochromulina</taxon>
    </lineage>
</organism>
<comment type="caution">
    <text evidence="6">The sequence shown here is derived from an EMBL/GenBank/DDBJ whole genome shotgun (WGS) entry which is preliminary data.</text>
</comment>
<feature type="domain" description="EF-hand" evidence="5">
    <location>
        <begin position="590"/>
        <end position="625"/>
    </location>
</feature>
<dbReference type="EMBL" id="JWZX01000366">
    <property type="protein sequence ID" value="KOO53133.1"/>
    <property type="molecule type" value="Genomic_DNA"/>
</dbReference>
<proteinExistence type="predicted"/>
<dbReference type="InterPro" id="IPR051581">
    <property type="entry name" value="Ca-bind"/>
</dbReference>
<feature type="domain" description="EF-hand" evidence="5">
    <location>
        <begin position="76"/>
        <end position="111"/>
    </location>
</feature>
<evidence type="ECO:0000256" key="1">
    <source>
        <dbReference type="ARBA" id="ARBA00022723"/>
    </source>
</evidence>
<dbReference type="CDD" id="cd00051">
    <property type="entry name" value="EFh"/>
    <property type="match status" value="2"/>
</dbReference>
<keyword evidence="3" id="KW-0106">Calcium</keyword>
<keyword evidence="2" id="KW-0677">Repeat</keyword>
<accession>A0A0M0LQW9</accession>
<keyword evidence="1" id="KW-0479">Metal-binding</keyword>
<sequence>MGIKEELQEAGIALLNEDEKKEIVALFNAKLAAMGGGGKTVVAAFKDFDDDASGMLTFEELAIGLRKKFKIKPAELSDDKLKAVWVCIDTDESGYIEMSEFHAFMGTEEDEELTPEKRAELLKKKKKGVIKNELAEKEARLEGFKSDKTTKEMRADLAAAGIAEADEEELKNISVQFAKWVKLYKPGSHQGIAWLEVFKEIDDDHSGLITFDELRMVIRRLFKVKAAEFSDNKIKVLWCALDRDDSDSIVQVEFARFAKIANTAEGGLGMGEVKLRKRFSVRNRMLGKREGGLEYEEQKAVSALLNQKLDEVIPEASLKADGFFMLFKEFDNDCSGLITFDELKRGIRMQLMIDTSLMSDIMLRQLWITLDEDDSGYVEEAELMRFMDREEPTSAIEKRQELMRLNGKAQRALYAKKVEAEIKSAKFVSSIPTATMRELVANAGLTIPEGEELKKLATDFATWTKNYLPDIHQGVAWLTVLNEICKDASGLLTYDEVRYAVRRTFKVKKAVWSEELIMALWCALDKEDKNCIQKVEFGRFVKLSPPVGTATKQFTFTDKLVEARKGGLTKEEEKEVSELLNQKVKEVMGGDDSTWFNLFKDLDVDLSGLLEFAEIKEGIRSKLNVSESELSEKKLKALWITLDEDNSGTVESAEFHRFLKREEPKDAIERRQERMRASGKRKRAALAAQQGDHLKDEGLVSSIKTREMRAMLKKEGLKDLTDDEVRDLSIQYAKWCKEYLPDAHQGVAWLTIFKQVANDITGILTYDEIRLVIRRKFKVPNSQFSEEKIMQLWATLDYDNADAIMNADFARFMKVGEGKIPRYRTAVADDNLSRLASGGKSALTARPTKPKDTRSAVALAHAYGDDLRALLSPRKPSVRTPVIKLGTSAGDFNVPGPGSYNLNFNHKERIRAWTMGDRKARKSSVETVGDSPGPSYMLQGSVCEQVGAGKRSAPHYGFGTGPRLVADEYTASPGPGAYSPRLTRKAAPSAFQTVAVGQLTETTTPQLSTQRVQGTWSRDNETKLSIGSTDGPGCETYSPRINYTRSNMPQYTMRPLGTRQFVDPGGEVSPGPGALAPKFGRDGKGLLGDSPKWSLGQKNDKANSHRYAGKQFDRYFQGREGPPPDTYTPLEQFGVTSNTISNSSRHAPQFKFGTEVRPCAA</sequence>
<dbReference type="SUPFAM" id="SSF47473">
    <property type="entry name" value="EF-hand"/>
    <property type="match status" value="3"/>
</dbReference>
<dbReference type="SMART" id="SM00054">
    <property type="entry name" value="EFh"/>
    <property type="match status" value="8"/>
</dbReference>
<protein>
    <recommendedName>
        <fullName evidence="5">EF-hand domain-containing protein</fullName>
    </recommendedName>
</protein>
<gene>
    <name evidence="6" type="ORF">Ctob_015423</name>
</gene>
<dbReference type="Pfam" id="PF07004">
    <property type="entry name" value="SHIPPO-rpt"/>
    <property type="match status" value="2"/>
</dbReference>
<dbReference type="PROSITE" id="PS00018">
    <property type="entry name" value="EF_HAND_1"/>
    <property type="match status" value="6"/>
</dbReference>
<feature type="region of interest" description="Disordered" evidence="4">
    <location>
        <begin position="1004"/>
        <end position="1041"/>
    </location>
</feature>
<dbReference type="Proteomes" id="UP000037460">
    <property type="component" value="Unassembled WGS sequence"/>
</dbReference>
<dbReference type="InterPro" id="IPR018247">
    <property type="entry name" value="EF_Hand_1_Ca_BS"/>
</dbReference>
<evidence type="ECO:0000256" key="2">
    <source>
        <dbReference type="ARBA" id="ARBA00022737"/>
    </source>
</evidence>
<evidence type="ECO:0000313" key="7">
    <source>
        <dbReference type="Proteomes" id="UP000037460"/>
    </source>
</evidence>
<reference evidence="7" key="1">
    <citation type="journal article" date="2015" name="PLoS Genet.">
        <title>Genome Sequence and Transcriptome Analyses of Chrysochromulina tobin: Metabolic Tools for Enhanced Algal Fitness in the Prominent Order Prymnesiales (Haptophyceae).</title>
        <authorList>
            <person name="Hovde B.T."/>
            <person name="Deodato C.R."/>
            <person name="Hunsperger H.M."/>
            <person name="Ryken S.A."/>
            <person name="Yost W."/>
            <person name="Jha R.K."/>
            <person name="Patterson J."/>
            <person name="Monnat R.J. Jr."/>
            <person name="Barlow S.B."/>
            <person name="Starkenburg S.R."/>
            <person name="Cattolico R.A."/>
        </authorList>
    </citation>
    <scope>NUCLEOTIDE SEQUENCE</scope>
    <source>
        <strain evidence="7">CCMP291</strain>
    </source>
</reference>
<dbReference type="PANTHER" id="PTHR34524:SF6">
    <property type="entry name" value="CALCYPHOSINE LIKE"/>
    <property type="match status" value="1"/>
</dbReference>
<dbReference type="InterPro" id="IPR002048">
    <property type="entry name" value="EF_hand_dom"/>
</dbReference>
<feature type="domain" description="EF-hand" evidence="5">
    <location>
        <begin position="189"/>
        <end position="224"/>
    </location>
</feature>
<dbReference type="PROSITE" id="PS50222">
    <property type="entry name" value="EF_HAND_2"/>
    <property type="match status" value="7"/>
</dbReference>
<dbReference type="Pfam" id="PF13202">
    <property type="entry name" value="EF-hand_5"/>
    <property type="match status" value="1"/>
</dbReference>
<evidence type="ECO:0000256" key="4">
    <source>
        <dbReference type="SAM" id="MobiDB-lite"/>
    </source>
</evidence>
<evidence type="ECO:0000256" key="3">
    <source>
        <dbReference type="ARBA" id="ARBA00022837"/>
    </source>
</evidence>
<evidence type="ECO:0000259" key="5">
    <source>
        <dbReference type="PROSITE" id="PS50222"/>
    </source>
</evidence>
<evidence type="ECO:0000313" key="6">
    <source>
        <dbReference type="EMBL" id="KOO53133.1"/>
    </source>
</evidence>
<dbReference type="OrthoDB" id="26525at2759"/>
<dbReference type="InterPro" id="IPR011992">
    <property type="entry name" value="EF-hand-dom_pair"/>
</dbReference>
<dbReference type="InterPro" id="IPR010736">
    <property type="entry name" value="SHIPPO-rpt"/>
</dbReference>
<dbReference type="PANTHER" id="PTHR34524">
    <property type="entry name" value="CALCYPHOSIN"/>
    <property type="match status" value="1"/>
</dbReference>
<feature type="domain" description="EF-hand" evidence="5">
    <location>
        <begin position="630"/>
        <end position="665"/>
    </location>
</feature>
<feature type="domain" description="EF-hand" evidence="5">
    <location>
        <begin position="36"/>
        <end position="71"/>
    </location>
</feature>
<feature type="compositionally biased region" description="Polar residues" evidence="4">
    <location>
        <begin position="1004"/>
        <end position="1028"/>
    </location>
</feature>
<dbReference type="Gene3D" id="1.10.238.10">
    <property type="entry name" value="EF-hand"/>
    <property type="match status" value="5"/>
</dbReference>
<feature type="domain" description="EF-hand" evidence="5">
    <location>
        <begin position="358"/>
        <end position="393"/>
    </location>
</feature>
<keyword evidence="7" id="KW-1185">Reference proteome</keyword>
<dbReference type="Pfam" id="PF13499">
    <property type="entry name" value="EF-hand_7"/>
    <property type="match status" value="1"/>
</dbReference>
<feature type="region of interest" description="Disordered" evidence="4">
    <location>
        <begin position="1139"/>
        <end position="1161"/>
    </location>
</feature>
<dbReference type="GO" id="GO:0005509">
    <property type="term" value="F:calcium ion binding"/>
    <property type="evidence" value="ECO:0007669"/>
    <property type="project" value="InterPro"/>
</dbReference>
<dbReference type="AlphaFoldDB" id="A0A0M0LQW9"/>